<dbReference type="Proteomes" id="UP000074294">
    <property type="component" value="Unassembled WGS sequence"/>
</dbReference>
<organism evidence="7 8">
    <name type="scientific">Hadarchaeum yellowstonense</name>
    <dbReference type="NCBI Taxonomy" id="1776334"/>
    <lineage>
        <taxon>Archaea</taxon>
        <taxon>Methanobacteriati</taxon>
        <taxon>Candidatus Hadarchaeota</taxon>
        <taxon>Candidatus Hadarchaeia</taxon>
        <taxon>Candidatus Hadarchaeales</taxon>
        <taxon>Candidatus Hadarchaeaceae</taxon>
        <taxon>Candidatus Hadarchaeum</taxon>
    </lineage>
</organism>
<dbReference type="FunFam" id="3.10.20.30:FF:000020">
    <property type="entry name" value="Xanthine dehydrogenase iron-sulfur subunit"/>
    <property type="match status" value="1"/>
</dbReference>
<keyword evidence="3" id="KW-0560">Oxidoreductase</keyword>
<reference evidence="7 8" key="1">
    <citation type="journal article" date="2016" name="Nat. Microbiol.">
        <title>Genomic inference of the metabolism of cosmopolitan subsurface Archaea, Hadesarchaea.</title>
        <authorList>
            <person name="Baker B.J."/>
            <person name="Saw J.H."/>
            <person name="Lind A.E."/>
            <person name="Lazar C.S."/>
            <person name="Hinrichs K.-U."/>
            <person name="Teske A.P."/>
            <person name="Ettema T.J."/>
        </authorList>
    </citation>
    <scope>NUCLEOTIDE SEQUENCE [LARGE SCALE GENOMIC DNA]</scope>
</reference>
<evidence type="ECO:0000313" key="8">
    <source>
        <dbReference type="Proteomes" id="UP000074294"/>
    </source>
</evidence>
<dbReference type="PROSITE" id="PS00197">
    <property type="entry name" value="2FE2S_FER_1"/>
    <property type="match status" value="1"/>
</dbReference>
<evidence type="ECO:0000256" key="1">
    <source>
        <dbReference type="ARBA" id="ARBA00022714"/>
    </source>
</evidence>
<dbReference type="PANTHER" id="PTHR44379">
    <property type="entry name" value="OXIDOREDUCTASE WITH IRON-SULFUR SUBUNIT"/>
    <property type="match status" value="1"/>
</dbReference>
<keyword evidence="5" id="KW-0411">Iron-sulfur</keyword>
<accession>A0A147JVD1</accession>
<dbReference type="CDD" id="cd00207">
    <property type="entry name" value="fer2"/>
    <property type="match status" value="1"/>
</dbReference>
<dbReference type="Gene3D" id="3.10.20.30">
    <property type="match status" value="1"/>
</dbReference>
<evidence type="ECO:0000256" key="3">
    <source>
        <dbReference type="ARBA" id="ARBA00023002"/>
    </source>
</evidence>
<sequence>MKKYPLEFKVNGKKYSVEVKPNVTLLRLLRSLGFTEVKAGCEKGDCGTCAVLLDGEPVNSCLTLALQAQGKEITTVRGLGTMEKLHPIQEAFVKYGAIQCGFCTPGMIISAKALLDKNPNPTREEIREAISGNLCRCTGYQKIVDAIEAAAKMMREAK</sequence>
<feature type="domain" description="2Fe-2S ferredoxin-type" evidence="6">
    <location>
        <begin position="4"/>
        <end position="79"/>
    </location>
</feature>
<dbReference type="EMBL" id="LQMQ01000041">
    <property type="protein sequence ID" value="KUO40467.1"/>
    <property type="molecule type" value="Genomic_DNA"/>
</dbReference>
<dbReference type="InterPro" id="IPR012675">
    <property type="entry name" value="Beta-grasp_dom_sf"/>
</dbReference>
<dbReference type="GO" id="GO:0051537">
    <property type="term" value="F:2 iron, 2 sulfur cluster binding"/>
    <property type="evidence" value="ECO:0007669"/>
    <property type="project" value="UniProtKB-KW"/>
</dbReference>
<dbReference type="InterPro" id="IPR002888">
    <property type="entry name" value="2Fe-2S-bd"/>
</dbReference>
<gene>
    <name evidence="7" type="ORF">APZ16_00080</name>
</gene>
<dbReference type="GO" id="GO:0016491">
    <property type="term" value="F:oxidoreductase activity"/>
    <property type="evidence" value="ECO:0007669"/>
    <property type="project" value="UniProtKB-KW"/>
</dbReference>
<dbReference type="SUPFAM" id="SSF47741">
    <property type="entry name" value="CO dehydrogenase ISP C-domain like"/>
    <property type="match status" value="1"/>
</dbReference>
<dbReference type="InterPro" id="IPR001041">
    <property type="entry name" value="2Fe-2S_ferredoxin-type"/>
</dbReference>
<evidence type="ECO:0000256" key="4">
    <source>
        <dbReference type="ARBA" id="ARBA00023004"/>
    </source>
</evidence>
<dbReference type="InterPro" id="IPR036010">
    <property type="entry name" value="2Fe-2S_ferredoxin-like_sf"/>
</dbReference>
<dbReference type="Gene3D" id="1.10.150.120">
    <property type="entry name" value="[2Fe-2S]-binding domain"/>
    <property type="match status" value="1"/>
</dbReference>
<dbReference type="Pfam" id="PF00111">
    <property type="entry name" value="Fer2"/>
    <property type="match status" value="1"/>
</dbReference>
<dbReference type="InterPro" id="IPR051452">
    <property type="entry name" value="Diverse_Oxidoreductases"/>
</dbReference>
<comment type="caution">
    <text evidence="7">The sequence shown here is derived from an EMBL/GenBank/DDBJ whole genome shotgun (WGS) entry which is preliminary data.</text>
</comment>
<evidence type="ECO:0000256" key="5">
    <source>
        <dbReference type="ARBA" id="ARBA00023014"/>
    </source>
</evidence>
<dbReference type="STRING" id="1776334.APZ16_00080"/>
<dbReference type="SUPFAM" id="SSF54292">
    <property type="entry name" value="2Fe-2S ferredoxin-like"/>
    <property type="match status" value="1"/>
</dbReference>
<name>A0A147JVD1_HADYE</name>
<dbReference type="PANTHER" id="PTHR44379:SF5">
    <property type="entry name" value="OXIDOREDUCTASE WITH IRON-SULFUR SUBUNIT"/>
    <property type="match status" value="1"/>
</dbReference>
<dbReference type="FunFam" id="1.10.150.120:FF:000003">
    <property type="entry name" value="Carbon monoxide dehydrogenase, small subunit"/>
    <property type="match status" value="1"/>
</dbReference>
<evidence type="ECO:0000259" key="6">
    <source>
        <dbReference type="PROSITE" id="PS51085"/>
    </source>
</evidence>
<protein>
    <recommendedName>
        <fullName evidence="6">2Fe-2S ferredoxin-type domain-containing protein</fullName>
    </recommendedName>
</protein>
<keyword evidence="2" id="KW-0479">Metal-binding</keyword>
<dbReference type="Pfam" id="PF01799">
    <property type="entry name" value="Fer2_2"/>
    <property type="match status" value="1"/>
</dbReference>
<dbReference type="AlphaFoldDB" id="A0A147JVD1"/>
<keyword evidence="1" id="KW-0001">2Fe-2S</keyword>
<dbReference type="InterPro" id="IPR036884">
    <property type="entry name" value="2Fe-2S-bd_dom_sf"/>
</dbReference>
<dbReference type="PROSITE" id="PS51085">
    <property type="entry name" value="2FE2S_FER_2"/>
    <property type="match status" value="1"/>
</dbReference>
<dbReference type="InterPro" id="IPR006058">
    <property type="entry name" value="2Fe2S_fd_BS"/>
</dbReference>
<proteinExistence type="predicted"/>
<keyword evidence="4" id="KW-0408">Iron</keyword>
<evidence type="ECO:0000256" key="2">
    <source>
        <dbReference type="ARBA" id="ARBA00022723"/>
    </source>
</evidence>
<evidence type="ECO:0000313" key="7">
    <source>
        <dbReference type="EMBL" id="KUO40467.1"/>
    </source>
</evidence>
<dbReference type="GO" id="GO:0046872">
    <property type="term" value="F:metal ion binding"/>
    <property type="evidence" value="ECO:0007669"/>
    <property type="project" value="UniProtKB-KW"/>
</dbReference>